<keyword evidence="3" id="KW-1185">Reference proteome</keyword>
<evidence type="ECO:0000313" key="3">
    <source>
        <dbReference type="Proteomes" id="UP000237000"/>
    </source>
</evidence>
<dbReference type="OrthoDB" id="10429731at2759"/>
<feature type="region of interest" description="Disordered" evidence="1">
    <location>
        <begin position="42"/>
        <end position="159"/>
    </location>
</feature>
<accession>A0A2P5EPY1</accession>
<gene>
    <name evidence="2" type="ORF">TorRG33x02_166130</name>
</gene>
<dbReference type="InParanoid" id="A0A2P5EPY1"/>
<dbReference type="Proteomes" id="UP000237000">
    <property type="component" value="Unassembled WGS sequence"/>
</dbReference>
<reference evidence="3" key="1">
    <citation type="submission" date="2016-06" db="EMBL/GenBank/DDBJ databases">
        <title>Parallel loss of symbiosis genes in relatives of nitrogen-fixing non-legume Parasponia.</title>
        <authorList>
            <person name="Van Velzen R."/>
            <person name="Holmer R."/>
            <person name="Bu F."/>
            <person name="Rutten L."/>
            <person name="Van Zeijl A."/>
            <person name="Liu W."/>
            <person name="Santuari L."/>
            <person name="Cao Q."/>
            <person name="Sharma T."/>
            <person name="Shen D."/>
            <person name="Roswanjaya Y."/>
            <person name="Wardhani T."/>
            <person name="Kalhor M.S."/>
            <person name="Jansen J."/>
            <person name="Van den Hoogen J."/>
            <person name="Gungor B."/>
            <person name="Hartog M."/>
            <person name="Hontelez J."/>
            <person name="Verver J."/>
            <person name="Yang W.-C."/>
            <person name="Schijlen E."/>
            <person name="Repin R."/>
            <person name="Schilthuizen M."/>
            <person name="Schranz E."/>
            <person name="Heidstra R."/>
            <person name="Miyata K."/>
            <person name="Fedorova E."/>
            <person name="Kohlen W."/>
            <person name="Bisseling T."/>
            <person name="Smit S."/>
            <person name="Geurts R."/>
        </authorList>
    </citation>
    <scope>NUCLEOTIDE SEQUENCE [LARGE SCALE GENOMIC DNA]</scope>
    <source>
        <strain evidence="3">cv. RG33-2</strain>
    </source>
</reference>
<proteinExistence type="predicted"/>
<evidence type="ECO:0000313" key="2">
    <source>
        <dbReference type="EMBL" id="PON87620.1"/>
    </source>
</evidence>
<evidence type="ECO:0000256" key="1">
    <source>
        <dbReference type="SAM" id="MobiDB-lite"/>
    </source>
</evidence>
<protein>
    <submittedName>
        <fullName evidence="2">Uncharacterized protein</fullName>
    </submittedName>
</protein>
<feature type="compositionally biased region" description="Basic and acidic residues" evidence="1">
    <location>
        <begin position="55"/>
        <end position="69"/>
    </location>
</feature>
<comment type="caution">
    <text evidence="2">The sequence shown here is derived from an EMBL/GenBank/DDBJ whole genome shotgun (WGS) entry which is preliminary data.</text>
</comment>
<dbReference type="AlphaFoldDB" id="A0A2P5EPY1"/>
<feature type="compositionally biased region" description="Acidic residues" evidence="1">
    <location>
        <begin position="136"/>
        <end position="159"/>
    </location>
</feature>
<sequence>MLNGYTYSHIIVSTTNHFLIFKKKKTFKYYKKLVRTENKRTALATEKSVQNDADIDQKRGGDEDHKRDYGGVGVRAATTEGPELDLDDVDQSQHEESAAADGADAGDEHPDPEDGPVDPAEEPDRVVGGAPADPDPLLEPDGDEAGEEEGAEGVDMESD</sequence>
<dbReference type="EMBL" id="JXTC01000115">
    <property type="protein sequence ID" value="PON87620.1"/>
    <property type="molecule type" value="Genomic_DNA"/>
</dbReference>
<feature type="compositionally biased region" description="Acidic residues" evidence="1">
    <location>
        <begin position="110"/>
        <end position="121"/>
    </location>
</feature>
<organism evidence="2 3">
    <name type="scientific">Trema orientale</name>
    <name type="common">Charcoal tree</name>
    <name type="synonym">Celtis orientalis</name>
    <dbReference type="NCBI Taxonomy" id="63057"/>
    <lineage>
        <taxon>Eukaryota</taxon>
        <taxon>Viridiplantae</taxon>
        <taxon>Streptophyta</taxon>
        <taxon>Embryophyta</taxon>
        <taxon>Tracheophyta</taxon>
        <taxon>Spermatophyta</taxon>
        <taxon>Magnoliopsida</taxon>
        <taxon>eudicotyledons</taxon>
        <taxon>Gunneridae</taxon>
        <taxon>Pentapetalae</taxon>
        <taxon>rosids</taxon>
        <taxon>fabids</taxon>
        <taxon>Rosales</taxon>
        <taxon>Cannabaceae</taxon>
        <taxon>Trema</taxon>
    </lineage>
</organism>
<name>A0A2P5EPY1_TREOI</name>